<evidence type="ECO:0000259" key="1">
    <source>
        <dbReference type="Pfam" id="PF00117"/>
    </source>
</evidence>
<accession>A0ABW3JCD3</accession>
<name>A0ABW3JCD3_9HYPH</name>
<evidence type="ECO:0000313" key="3">
    <source>
        <dbReference type="Proteomes" id="UP001597102"/>
    </source>
</evidence>
<dbReference type="EMBL" id="JBHTJO010000001">
    <property type="protein sequence ID" value="MFD0987924.1"/>
    <property type="molecule type" value="Genomic_DNA"/>
</dbReference>
<organism evidence="2 3">
    <name type="scientific">Methyloligella solikamskensis</name>
    <dbReference type="NCBI Taxonomy" id="1177756"/>
    <lineage>
        <taxon>Bacteria</taxon>
        <taxon>Pseudomonadati</taxon>
        <taxon>Pseudomonadota</taxon>
        <taxon>Alphaproteobacteria</taxon>
        <taxon>Hyphomicrobiales</taxon>
        <taxon>Hyphomicrobiaceae</taxon>
        <taxon>Methyloligella</taxon>
    </lineage>
</organism>
<dbReference type="CDD" id="cd01741">
    <property type="entry name" value="GATase1_1"/>
    <property type="match status" value="1"/>
</dbReference>
<dbReference type="SUPFAM" id="SSF52317">
    <property type="entry name" value="Class I glutamine amidotransferase-like"/>
    <property type="match status" value="1"/>
</dbReference>
<comment type="caution">
    <text evidence="2">The sequence shown here is derived from an EMBL/GenBank/DDBJ whole genome shotgun (WGS) entry which is preliminary data.</text>
</comment>
<keyword evidence="2" id="KW-0315">Glutamine amidotransferase</keyword>
<sequence>MKPVRIIRHQDWVEAGHLTDTLERRGIPYEVVALDEGRPVPQQTDDVSALAFLGCTNSLTEDADWMRDEIALIRKAAEADVPILGHCFGSQLISAAFGGKIEPMSQKEIGWHRVSLADSDAARAWFGDLEDPEILIWHHDAFTLPEGADSLYSTDFCPDQAFAIGDTIVGTVAHVEATPQLLKTWLQVYGDDIDEISDTVQSADEIRKDIEGRCARMHALTDRLYDKWIATFA</sequence>
<dbReference type="PROSITE" id="PS51273">
    <property type="entry name" value="GATASE_TYPE_1"/>
    <property type="match status" value="1"/>
</dbReference>
<feature type="domain" description="Glutamine amidotransferase" evidence="1">
    <location>
        <begin position="18"/>
        <end position="151"/>
    </location>
</feature>
<dbReference type="InterPro" id="IPR017926">
    <property type="entry name" value="GATASE"/>
</dbReference>
<dbReference type="InterPro" id="IPR044992">
    <property type="entry name" value="ChyE-like"/>
</dbReference>
<dbReference type="Gene3D" id="3.40.50.880">
    <property type="match status" value="1"/>
</dbReference>
<protein>
    <submittedName>
        <fullName evidence="2">Type 1 glutamine amidotransferase</fullName>
    </submittedName>
</protein>
<dbReference type="PANTHER" id="PTHR42695:SF5">
    <property type="entry name" value="GLUTAMINE AMIDOTRANSFERASE YLR126C-RELATED"/>
    <property type="match status" value="1"/>
</dbReference>
<reference evidence="3" key="1">
    <citation type="journal article" date="2019" name="Int. J. Syst. Evol. Microbiol.">
        <title>The Global Catalogue of Microorganisms (GCM) 10K type strain sequencing project: providing services to taxonomists for standard genome sequencing and annotation.</title>
        <authorList>
            <consortium name="The Broad Institute Genomics Platform"/>
            <consortium name="The Broad Institute Genome Sequencing Center for Infectious Disease"/>
            <person name="Wu L."/>
            <person name="Ma J."/>
        </authorList>
    </citation>
    <scope>NUCLEOTIDE SEQUENCE [LARGE SCALE GENOMIC DNA]</scope>
    <source>
        <strain evidence="3">CCUG 61697</strain>
    </source>
</reference>
<dbReference type="RefSeq" id="WP_379090354.1">
    <property type="nucleotide sequence ID" value="NZ_JBHTJO010000001.1"/>
</dbReference>
<dbReference type="InterPro" id="IPR029062">
    <property type="entry name" value="Class_I_gatase-like"/>
</dbReference>
<proteinExistence type="predicted"/>
<dbReference type="PANTHER" id="PTHR42695">
    <property type="entry name" value="GLUTAMINE AMIDOTRANSFERASE YLR126C-RELATED"/>
    <property type="match status" value="1"/>
</dbReference>
<dbReference type="Proteomes" id="UP001597102">
    <property type="component" value="Unassembled WGS sequence"/>
</dbReference>
<gene>
    <name evidence="2" type="ORF">ACFQ2F_12530</name>
</gene>
<evidence type="ECO:0000313" key="2">
    <source>
        <dbReference type="EMBL" id="MFD0987924.1"/>
    </source>
</evidence>
<keyword evidence="3" id="KW-1185">Reference proteome</keyword>
<dbReference type="Pfam" id="PF00117">
    <property type="entry name" value="GATase"/>
    <property type="match status" value="1"/>
</dbReference>